<dbReference type="PROSITE" id="PS50943">
    <property type="entry name" value="HTH_CROC1"/>
    <property type="match status" value="1"/>
</dbReference>
<name>A0A6S7AW93_9BURK</name>
<keyword evidence="3" id="KW-1185">Reference proteome</keyword>
<dbReference type="SUPFAM" id="SSF47413">
    <property type="entry name" value="lambda repressor-like DNA-binding domains"/>
    <property type="match status" value="1"/>
</dbReference>
<evidence type="ECO:0000259" key="1">
    <source>
        <dbReference type="PROSITE" id="PS50943"/>
    </source>
</evidence>
<proteinExistence type="predicted"/>
<dbReference type="Proteomes" id="UP000494115">
    <property type="component" value="Unassembled WGS sequence"/>
</dbReference>
<sequence>MQNPPMPSAIEKLSFSLRLRAALDNVAKVKGATDLAREFNLQHREGEGVSVQSAHKWLSGKSIPTPDKLATLARWLNVTEHWLHYGPPPDPVSALNSGAESSLAYPRSHESLTLARKIELLSPRQRLLVEELVLQFHGRSNE</sequence>
<dbReference type="AlphaFoldDB" id="A0A6S7AW93"/>
<evidence type="ECO:0000313" key="3">
    <source>
        <dbReference type="Proteomes" id="UP000494115"/>
    </source>
</evidence>
<dbReference type="CDD" id="cd00093">
    <property type="entry name" value="HTH_XRE"/>
    <property type="match status" value="1"/>
</dbReference>
<evidence type="ECO:0000313" key="2">
    <source>
        <dbReference type="EMBL" id="CAB3779114.1"/>
    </source>
</evidence>
<gene>
    <name evidence="2" type="ORF">LMG28138_00796</name>
</gene>
<organism evidence="2 3">
    <name type="scientific">Pararobbsia alpina</name>
    <dbReference type="NCBI Taxonomy" id="621374"/>
    <lineage>
        <taxon>Bacteria</taxon>
        <taxon>Pseudomonadati</taxon>
        <taxon>Pseudomonadota</taxon>
        <taxon>Betaproteobacteria</taxon>
        <taxon>Burkholderiales</taxon>
        <taxon>Burkholderiaceae</taxon>
        <taxon>Pararobbsia</taxon>
    </lineage>
</organism>
<feature type="domain" description="HTH cro/C1-type" evidence="1">
    <location>
        <begin position="48"/>
        <end position="83"/>
    </location>
</feature>
<dbReference type="EMBL" id="CADIKM010000002">
    <property type="protein sequence ID" value="CAB3779114.1"/>
    <property type="molecule type" value="Genomic_DNA"/>
</dbReference>
<accession>A0A6S7AW93</accession>
<dbReference type="GO" id="GO:0003677">
    <property type="term" value="F:DNA binding"/>
    <property type="evidence" value="ECO:0007669"/>
    <property type="project" value="InterPro"/>
</dbReference>
<dbReference type="InterPro" id="IPR001387">
    <property type="entry name" value="Cro/C1-type_HTH"/>
</dbReference>
<dbReference type="InterPro" id="IPR010982">
    <property type="entry name" value="Lambda_DNA-bd_dom_sf"/>
</dbReference>
<protein>
    <recommendedName>
        <fullName evidence="1">HTH cro/C1-type domain-containing protein</fullName>
    </recommendedName>
</protein>
<reference evidence="2 3" key="1">
    <citation type="submission" date="2020-04" db="EMBL/GenBank/DDBJ databases">
        <authorList>
            <person name="De Canck E."/>
        </authorList>
    </citation>
    <scope>NUCLEOTIDE SEQUENCE [LARGE SCALE GENOMIC DNA]</scope>
    <source>
        <strain evidence="2 3">LMG 28138</strain>
    </source>
</reference>
<dbReference type="Gene3D" id="1.10.260.40">
    <property type="entry name" value="lambda repressor-like DNA-binding domains"/>
    <property type="match status" value="1"/>
</dbReference>